<proteinExistence type="predicted"/>
<dbReference type="AlphaFoldDB" id="A0A8S9PGZ2"/>
<sequence>MVELDGDCLASPASPACLLHLPACFTWLHASARQWPDSPAWSSPVSSLHLLPATKFLRLTLLLSEEYTGANLCSKGSRSSASSVPSPHQDLLHVFSPSMFTSPVSLCSATSKAMRF</sequence>
<evidence type="ECO:0000313" key="1">
    <source>
        <dbReference type="EMBL" id="KAF3521275.1"/>
    </source>
</evidence>
<reference evidence="1" key="1">
    <citation type="submission" date="2019-12" db="EMBL/GenBank/DDBJ databases">
        <title>Genome sequencing and annotation of Brassica cretica.</title>
        <authorList>
            <person name="Studholme D.J."/>
            <person name="Sarris P."/>
        </authorList>
    </citation>
    <scope>NUCLEOTIDE SEQUENCE</scope>
    <source>
        <strain evidence="1">PFS-109/04</strain>
        <tissue evidence="1">Leaf</tissue>
    </source>
</reference>
<comment type="caution">
    <text evidence="1">The sequence shown here is derived from an EMBL/GenBank/DDBJ whole genome shotgun (WGS) entry which is preliminary data.</text>
</comment>
<evidence type="ECO:0000313" key="2">
    <source>
        <dbReference type="Proteomes" id="UP000712600"/>
    </source>
</evidence>
<name>A0A8S9PGZ2_BRACR</name>
<organism evidence="1 2">
    <name type="scientific">Brassica cretica</name>
    <name type="common">Mustard</name>
    <dbReference type="NCBI Taxonomy" id="69181"/>
    <lineage>
        <taxon>Eukaryota</taxon>
        <taxon>Viridiplantae</taxon>
        <taxon>Streptophyta</taxon>
        <taxon>Embryophyta</taxon>
        <taxon>Tracheophyta</taxon>
        <taxon>Spermatophyta</taxon>
        <taxon>Magnoliopsida</taxon>
        <taxon>eudicotyledons</taxon>
        <taxon>Gunneridae</taxon>
        <taxon>Pentapetalae</taxon>
        <taxon>rosids</taxon>
        <taxon>malvids</taxon>
        <taxon>Brassicales</taxon>
        <taxon>Brassicaceae</taxon>
        <taxon>Brassiceae</taxon>
        <taxon>Brassica</taxon>
    </lineage>
</organism>
<accession>A0A8S9PGZ2</accession>
<gene>
    <name evidence="1" type="ORF">F2Q69_00063949</name>
</gene>
<protein>
    <submittedName>
        <fullName evidence="1">Uncharacterized protein</fullName>
    </submittedName>
</protein>
<dbReference type="EMBL" id="QGKX02001478">
    <property type="protein sequence ID" value="KAF3521275.1"/>
    <property type="molecule type" value="Genomic_DNA"/>
</dbReference>
<dbReference type="Proteomes" id="UP000712600">
    <property type="component" value="Unassembled WGS sequence"/>
</dbReference>